<protein>
    <recommendedName>
        <fullName evidence="3">Sulfurtransferase</fullName>
    </recommendedName>
</protein>
<dbReference type="RefSeq" id="WP_200971681.1">
    <property type="nucleotide sequence ID" value="NZ_CP065592.1"/>
</dbReference>
<dbReference type="PROSITE" id="PS50206">
    <property type="entry name" value="RHODANESE_3"/>
    <property type="match status" value="2"/>
</dbReference>
<proteinExistence type="predicted"/>
<feature type="domain" description="Rhodanese" evidence="4">
    <location>
        <begin position="162"/>
        <end position="276"/>
    </location>
</feature>
<gene>
    <name evidence="5" type="ORF">IC614_11980</name>
</gene>
<evidence type="ECO:0000313" key="6">
    <source>
        <dbReference type="Proteomes" id="UP000594873"/>
    </source>
</evidence>
<dbReference type="PANTHER" id="PTHR11364:SF27">
    <property type="entry name" value="SULFURTRANSFERASE"/>
    <property type="match status" value="1"/>
</dbReference>
<dbReference type="GO" id="GO:0004792">
    <property type="term" value="F:thiosulfate-cyanide sulfurtransferase activity"/>
    <property type="evidence" value="ECO:0007669"/>
    <property type="project" value="InterPro"/>
</dbReference>
<keyword evidence="2" id="KW-0677">Repeat</keyword>
<dbReference type="PROSITE" id="PS00683">
    <property type="entry name" value="RHODANESE_2"/>
    <property type="match status" value="1"/>
</dbReference>
<accession>A0A7T2GJH8</accession>
<evidence type="ECO:0000313" key="5">
    <source>
        <dbReference type="EMBL" id="QPQ55005.1"/>
    </source>
</evidence>
<dbReference type="PANTHER" id="PTHR11364">
    <property type="entry name" value="THIOSULFATE SULFERTANSFERASE"/>
    <property type="match status" value="1"/>
</dbReference>
<keyword evidence="1 3" id="KW-0808">Transferase</keyword>
<dbReference type="InterPro" id="IPR045078">
    <property type="entry name" value="TST/MPST-like"/>
</dbReference>
<dbReference type="Gene3D" id="3.40.250.10">
    <property type="entry name" value="Rhodanese-like domain"/>
    <property type="match status" value="2"/>
</dbReference>
<sequence>MDSLVSTQWLASNLGAPDLRIVDATWFLPGGDRDARAEYEAGHIPGAVFLDIGELTRNDAPVVGKLPPDHKFASRMKALGLGDGDRIVVYDNSPLHTAARGWFLLKSYGAGEVAILDGGLEKWRAEGQPEEKGAPQIRSAHFTAALDTARVADKDYVSGLVHSSEHEIVDARGAGRFSGEEPEPRPDMAAGHIPGSCNLPYASLYAADGTFRTGEELRAAFDAAGIDLAKPMIATCGSGVTACSLLFAAHLIGKDDARLYDGSWAEWGSDPATPKATGRA</sequence>
<keyword evidence="6" id="KW-1185">Reference proteome</keyword>
<organism evidence="5 6">
    <name type="scientific">Allosphingosinicella flava</name>
    <dbReference type="NCBI Taxonomy" id="2771430"/>
    <lineage>
        <taxon>Bacteria</taxon>
        <taxon>Pseudomonadati</taxon>
        <taxon>Pseudomonadota</taxon>
        <taxon>Alphaproteobacteria</taxon>
        <taxon>Sphingomonadales</taxon>
        <taxon>Sphingomonadaceae</taxon>
        <taxon>Allosphingosinicella</taxon>
    </lineage>
</organism>
<name>A0A7T2GJH8_9SPHN</name>
<dbReference type="SUPFAM" id="SSF52821">
    <property type="entry name" value="Rhodanese/Cell cycle control phosphatase"/>
    <property type="match status" value="2"/>
</dbReference>
<dbReference type="Proteomes" id="UP000594873">
    <property type="component" value="Chromosome"/>
</dbReference>
<dbReference type="CDD" id="cd01448">
    <property type="entry name" value="TST_Repeat_1"/>
    <property type="match status" value="1"/>
</dbReference>
<dbReference type="CDD" id="cd01449">
    <property type="entry name" value="TST_Repeat_2"/>
    <property type="match status" value="1"/>
</dbReference>
<dbReference type="AlphaFoldDB" id="A0A7T2GJH8"/>
<feature type="domain" description="Rhodanese" evidence="4">
    <location>
        <begin position="15"/>
        <end position="132"/>
    </location>
</feature>
<dbReference type="EMBL" id="CP065592">
    <property type="protein sequence ID" value="QPQ55005.1"/>
    <property type="molecule type" value="Genomic_DNA"/>
</dbReference>
<evidence type="ECO:0000256" key="1">
    <source>
        <dbReference type="ARBA" id="ARBA00022679"/>
    </source>
</evidence>
<dbReference type="InterPro" id="IPR036873">
    <property type="entry name" value="Rhodanese-like_dom_sf"/>
</dbReference>
<evidence type="ECO:0000256" key="2">
    <source>
        <dbReference type="ARBA" id="ARBA00022737"/>
    </source>
</evidence>
<dbReference type="InterPro" id="IPR001763">
    <property type="entry name" value="Rhodanese-like_dom"/>
</dbReference>
<dbReference type="PROSITE" id="PS00380">
    <property type="entry name" value="RHODANESE_1"/>
    <property type="match status" value="1"/>
</dbReference>
<dbReference type="FunFam" id="3.40.250.10:FF:000001">
    <property type="entry name" value="Sulfurtransferase"/>
    <property type="match status" value="1"/>
</dbReference>
<reference evidence="5 6" key="1">
    <citation type="submission" date="2020-11" db="EMBL/GenBank/DDBJ databases">
        <title>Genome seq and assembly of Sphingosinicella sp.</title>
        <authorList>
            <person name="Chhetri G."/>
        </authorList>
    </citation>
    <scope>NUCLEOTIDE SEQUENCE [LARGE SCALE GENOMIC DNA]</scope>
    <source>
        <strain evidence="5 6">UDD2</strain>
    </source>
</reference>
<evidence type="ECO:0000256" key="3">
    <source>
        <dbReference type="RuleBase" id="RU000507"/>
    </source>
</evidence>
<dbReference type="SMART" id="SM00450">
    <property type="entry name" value="RHOD"/>
    <property type="match status" value="2"/>
</dbReference>
<dbReference type="Pfam" id="PF00581">
    <property type="entry name" value="Rhodanese"/>
    <property type="match status" value="2"/>
</dbReference>
<evidence type="ECO:0000259" key="4">
    <source>
        <dbReference type="PROSITE" id="PS50206"/>
    </source>
</evidence>
<dbReference type="InterPro" id="IPR001307">
    <property type="entry name" value="Thiosulphate_STrfase_CS"/>
</dbReference>
<dbReference type="KEGG" id="sflv:IC614_11980"/>